<proteinExistence type="inferred from homology"/>
<dbReference type="Proteomes" id="UP000824469">
    <property type="component" value="Unassembled WGS sequence"/>
</dbReference>
<dbReference type="Pfam" id="PF00743">
    <property type="entry name" value="FMO-like"/>
    <property type="match status" value="1"/>
</dbReference>
<dbReference type="OMA" id="QACTMVI"/>
<dbReference type="PIRSF" id="PIRSF000332">
    <property type="entry name" value="FMO"/>
    <property type="match status" value="1"/>
</dbReference>
<evidence type="ECO:0000256" key="2">
    <source>
        <dbReference type="ARBA" id="ARBA00022630"/>
    </source>
</evidence>
<organism evidence="7 8">
    <name type="scientific">Taxus chinensis</name>
    <name type="common">Chinese yew</name>
    <name type="synonym">Taxus wallichiana var. chinensis</name>
    <dbReference type="NCBI Taxonomy" id="29808"/>
    <lineage>
        <taxon>Eukaryota</taxon>
        <taxon>Viridiplantae</taxon>
        <taxon>Streptophyta</taxon>
        <taxon>Embryophyta</taxon>
        <taxon>Tracheophyta</taxon>
        <taxon>Spermatophyta</taxon>
        <taxon>Pinopsida</taxon>
        <taxon>Pinidae</taxon>
        <taxon>Conifers II</taxon>
        <taxon>Cupressales</taxon>
        <taxon>Taxaceae</taxon>
        <taxon>Taxus</taxon>
    </lineage>
</organism>
<keyword evidence="4" id="KW-0521">NADP</keyword>
<name>A0AA38FL30_TAXCH</name>
<reference evidence="7 8" key="1">
    <citation type="journal article" date="2021" name="Nat. Plants">
        <title>The Taxus genome provides insights into paclitaxel biosynthesis.</title>
        <authorList>
            <person name="Xiong X."/>
            <person name="Gou J."/>
            <person name="Liao Q."/>
            <person name="Li Y."/>
            <person name="Zhou Q."/>
            <person name="Bi G."/>
            <person name="Li C."/>
            <person name="Du R."/>
            <person name="Wang X."/>
            <person name="Sun T."/>
            <person name="Guo L."/>
            <person name="Liang H."/>
            <person name="Lu P."/>
            <person name="Wu Y."/>
            <person name="Zhang Z."/>
            <person name="Ro D.K."/>
            <person name="Shang Y."/>
            <person name="Huang S."/>
            <person name="Yan J."/>
        </authorList>
    </citation>
    <scope>NUCLEOTIDE SEQUENCE [LARGE SCALE GENOMIC DNA]</scope>
    <source>
        <strain evidence="7">Ta-2019</strain>
    </source>
</reference>
<keyword evidence="6" id="KW-0503">Monooxygenase</keyword>
<dbReference type="EMBL" id="JAHRHJ020000008">
    <property type="protein sequence ID" value="KAH9305700.1"/>
    <property type="molecule type" value="Genomic_DNA"/>
</dbReference>
<dbReference type="Gene3D" id="3.50.50.60">
    <property type="entry name" value="FAD/NAD(P)-binding domain"/>
    <property type="match status" value="2"/>
</dbReference>
<keyword evidence="5 6" id="KW-0560">Oxidoreductase</keyword>
<evidence type="ECO:0000256" key="5">
    <source>
        <dbReference type="ARBA" id="ARBA00023002"/>
    </source>
</evidence>
<dbReference type="AlphaFoldDB" id="A0AA38FL30"/>
<evidence type="ECO:0000313" key="8">
    <source>
        <dbReference type="Proteomes" id="UP000824469"/>
    </source>
</evidence>
<sequence>MLPTQLPTQSQVMDYFHSYANHFGLLDCIQFNTKVVDIQHTGKETVASLGLWGKNGGSYADGRVWQVGVQKSNGESIEWHHFDFLVLCIGKYGDLPKIPSFPPNKGPEVFQGKVLHTMDYSALEEKQAYKLLKGKRVVIIGYQKSAMDLSVECAEANQGENGHPCTMVFRRTHWILSEDYMCSGVHLAYLYGTRFAQFLLGKPDQGFMLNSISYLFAPLRWAVSKFVEFSLLWKFPLRKYGLIPDHSFLQEISSCYTGLFPNNFFSKAEEGLIRFRKSSSWSFSCKGIILDDGTELEADIVVLGTGFDGVKKLKSLLPNKFGDVLEKSAGVVPLYRGRVHPRISQMAILGYSESLSNLHSSELRSQWLAHFISGKIVLPSIKEMEAYTDMYENYVKRITPFYWKSCHATFQIADNDHLCRDMGRNPLRKNSWFDELFSPYSNLDYAQDL</sequence>
<comment type="cofactor">
    <cofactor evidence="6">
        <name>FAD</name>
        <dbReference type="ChEBI" id="CHEBI:57692"/>
    </cofactor>
</comment>
<protein>
    <recommendedName>
        <fullName evidence="6">Flavin-containing monooxygenase</fullName>
        <ecNumber evidence="6">1.-.-.-</ecNumber>
    </recommendedName>
</protein>
<dbReference type="InterPro" id="IPR050346">
    <property type="entry name" value="FMO-like"/>
</dbReference>
<accession>A0AA38FL30</accession>
<dbReference type="GO" id="GO:0004499">
    <property type="term" value="F:N,N-dimethylaniline monooxygenase activity"/>
    <property type="evidence" value="ECO:0007669"/>
    <property type="project" value="InterPro"/>
</dbReference>
<comment type="caution">
    <text evidence="7">The sequence shown here is derived from an EMBL/GenBank/DDBJ whole genome shotgun (WGS) entry which is preliminary data.</text>
</comment>
<dbReference type="InterPro" id="IPR000960">
    <property type="entry name" value="Flavin_mOase"/>
</dbReference>
<evidence type="ECO:0000256" key="6">
    <source>
        <dbReference type="RuleBase" id="RU361177"/>
    </source>
</evidence>
<evidence type="ECO:0000256" key="4">
    <source>
        <dbReference type="ARBA" id="ARBA00022857"/>
    </source>
</evidence>
<evidence type="ECO:0000256" key="1">
    <source>
        <dbReference type="ARBA" id="ARBA00009183"/>
    </source>
</evidence>
<comment type="similarity">
    <text evidence="1 6">Belongs to the FMO family.</text>
</comment>
<dbReference type="EC" id="1.-.-.-" evidence="6"/>
<evidence type="ECO:0000256" key="3">
    <source>
        <dbReference type="ARBA" id="ARBA00022827"/>
    </source>
</evidence>
<dbReference type="SUPFAM" id="SSF51905">
    <property type="entry name" value="FAD/NAD(P)-binding domain"/>
    <property type="match status" value="2"/>
</dbReference>
<keyword evidence="8" id="KW-1185">Reference proteome</keyword>
<keyword evidence="2 6" id="KW-0285">Flavoprotein</keyword>
<dbReference type="PANTHER" id="PTHR23023">
    <property type="entry name" value="DIMETHYLANILINE MONOOXYGENASE"/>
    <property type="match status" value="1"/>
</dbReference>
<keyword evidence="3 6" id="KW-0274">FAD</keyword>
<dbReference type="InterPro" id="IPR036188">
    <property type="entry name" value="FAD/NAD-bd_sf"/>
</dbReference>
<gene>
    <name evidence="7" type="ORF">KI387_010104</name>
</gene>
<dbReference type="GO" id="GO:0050660">
    <property type="term" value="F:flavin adenine dinucleotide binding"/>
    <property type="evidence" value="ECO:0007669"/>
    <property type="project" value="InterPro"/>
</dbReference>
<dbReference type="InterPro" id="IPR020946">
    <property type="entry name" value="Flavin_mOase-like"/>
</dbReference>
<dbReference type="GO" id="GO:0050661">
    <property type="term" value="F:NADP binding"/>
    <property type="evidence" value="ECO:0007669"/>
    <property type="project" value="InterPro"/>
</dbReference>
<evidence type="ECO:0000313" key="7">
    <source>
        <dbReference type="EMBL" id="KAH9305700.1"/>
    </source>
</evidence>